<keyword evidence="2" id="KW-1185">Reference proteome</keyword>
<gene>
    <name evidence="1" type="ORF">VNO77_37868</name>
</gene>
<protein>
    <submittedName>
        <fullName evidence="1">Uncharacterized protein</fullName>
    </submittedName>
</protein>
<evidence type="ECO:0000313" key="2">
    <source>
        <dbReference type="Proteomes" id="UP001367508"/>
    </source>
</evidence>
<organism evidence="1 2">
    <name type="scientific">Canavalia gladiata</name>
    <name type="common">Sword bean</name>
    <name type="synonym">Dolichos gladiatus</name>
    <dbReference type="NCBI Taxonomy" id="3824"/>
    <lineage>
        <taxon>Eukaryota</taxon>
        <taxon>Viridiplantae</taxon>
        <taxon>Streptophyta</taxon>
        <taxon>Embryophyta</taxon>
        <taxon>Tracheophyta</taxon>
        <taxon>Spermatophyta</taxon>
        <taxon>Magnoliopsida</taxon>
        <taxon>eudicotyledons</taxon>
        <taxon>Gunneridae</taxon>
        <taxon>Pentapetalae</taxon>
        <taxon>rosids</taxon>
        <taxon>fabids</taxon>
        <taxon>Fabales</taxon>
        <taxon>Fabaceae</taxon>
        <taxon>Papilionoideae</taxon>
        <taxon>50 kb inversion clade</taxon>
        <taxon>NPAAA clade</taxon>
        <taxon>indigoferoid/millettioid clade</taxon>
        <taxon>Phaseoleae</taxon>
        <taxon>Canavalia</taxon>
    </lineage>
</organism>
<dbReference type="EMBL" id="JAYMYQ010000009">
    <property type="protein sequence ID" value="KAK7313254.1"/>
    <property type="molecule type" value="Genomic_DNA"/>
</dbReference>
<proteinExistence type="predicted"/>
<sequence length="293" mass="34050">MSRWLSELSIGHSNQSDSWSNILRTINQIRENSSFLCFSQLLAHAFGSSSVRYFLEVFKRPFLTMFLVLIPLPQIRFLRPNSFLEMTLGTCHFIAQIFYSSSAQVSFELIPILRLSSVLERPLGTYHVTAQISNYPSRNLMLASNRNILAFFIPISFDPWPRSVTCVDRQAKSFVVPGKKVCCDILHLHKNSEVIAYMHFMKEWPSRGEMEHDKSDSGRCRVHVFREPQNQLDHVYQVSALHMATINRSFDYELLFLNLKLWLDYVYSKRLCTKYCDDQGNVDLLATKEALFN</sequence>
<comment type="caution">
    <text evidence="1">The sequence shown here is derived from an EMBL/GenBank/DDBJ whole genome shotgun (WGS) entry which is preliminary data.</text>
</comment>
<name>A0AAN9KCF8_CANGL</name>
<reference evidence="1 2" key="1">
    <citation type="submission" date="2024-01" db="EMBL/GenBank/DDBJ databases">
        <title>The genomes of 5 underutilized Papilionoideae crops provide insights into root nodulation and disease resistanc.</title>
        <authorList>
            <person name="Jiang F."/>
        </authorList>
    </citation>
    <scope>NUCLEOTIDE SEQUENCE [LARGE SCALE GENOMIC DNA]</scope>
    <source>
        <strain evidence="1">LVBAO_FW01</strain>
        <tissue evidence="1">Leaves</tissue>
    </source>
</reference>
<dbReference type="AlphaFoldDB" id="A0AAN9KCF8"/>
<accession>A0AAN9KCF8</accession>
<dbReference type="Proteomes" id="UP001367508">
    <property type="component" value="Unassembled WGS sequence"/>
</dbReference>
<evidence type="ECO:0000313" key="1">
    <source>
        <dbReference type="EMBL" id="KAK7313254.1"/>
    </source>
</evidence>